<dbReference type="InterPro" id="IPR029058">
    <property type="entry name" value="AB_hydrolase_fold"/>
</dbReference>
<sequence length="298" mass="34314">MTEVVLDDSTNNFQSEQFICYSSFDQLSLNVRHWPVINGEPRAVVLIVHGSGEHCERYEHVARFFSEHQLASVSYDLRGHGYSGGERGYFPCINAVLDDLKCVIQFIRVELYPDISLIIYSHGAGSAFCLMYDIRRPENPLDCQAMIVSTPSICLKKRPSRIQLFLVRAFANLNPHFRLPIDGNRTNVYTNDPIVVQTYRNDIRIHDRWPAATIAILVEIGLFFEKNIFTATCPMLIQHGSADSTTPVTRIRKWINRRVRGDVTYKEWQGHFHELHNDLGKEEILAHAIEWIEKTLNI</sequence>
<evidence type="ECO:0000313" key="3">
    <source>
        <dbReference type="EMBL" id="CAF1596889.1"/>
    </source>
</evidence>
<evidence type="ECO:0000313" key="4">
    <source>
        <dbReference type="EMBL" id="CAF2092743.1"/>
    </source>
</evidence>
<dbReference type="EMBL" id="CAJOBH010003160">
    <property type="protein sequence ID" value="CAF3940464.1"/>
    <property type="molecule type" value="Genomic_DNA"/>
</dbReference>
<dbReference type="EMBL" id="CAJOBI010005801">
    <property type="protein sequence ID" value="CAF4042725.1"/>
    <property type="molecule type" value="Genomic_DNA"/>
</dbReference>
<organism evidence="4 8">
    <name type="scientific">Rotaria magnacalcarata</name>
    <dbReference type="NCBI Taxonomy" id="392030"/>
    <lineage>
        <taxon>Eukaryota</taxon>
        <taxon>Metazoa</taxon>
        <taxon>Spiralia</taxon>
        <taxon>Gnathifera</taxon>
        <taxon>Rotifera</taxon>
        <taxon>Eurotatoria</taxon>
        <taxon>Bdelloidea</taxon>
        <taxon>Philodinida</taxon>
        <taxon>Philodinidae</taxon>
        <taxon>Rotaria</taxon>
    </lineage>
</organism>
<dbReference type="SUPFAM" id="SSF53474">
    <property type="entry name" value="alpha/beta-Hydrolases"/>
    <property type="match status" value="1"/>
</dbReference>
<dbReference type="EMBL" id="CAJNOW010011381">
    <property type="protein sequence ID" value="CAF1596889.1"/>
    <property type="molecule type" value="Genomic_DNA"/>
</dbReference>
<dbReference type="Proteomes" id="UP000663855">
    <property type="component" value="Unassembled WGS sequence"/>
</dbReference>
<name>A0A816T2E3_9BILA</name>
<dbReference type="Proteomes" id="UP000676336">
    <property type="component" value="Unassembled WGS sequence"/>
</dbReference>
<evidence type="ECO:0000313" key="8">
    <source>
        <dbReference type="Proteomes" id="UP000663824"/>
    </source>
</evidence>
<feature type="domain" description="Serine aminopeptidase S33" evidence="1">
    <location>
        <begin position="40"/>
        <end position="279"/>
    </location>
</feature>
<dbReference type="AlphaFoldDB" id="A0A816T2E3"/>
<protein>
    <recommendedName>
        <fullName evidence="1">Serine aminopeptidase S33 domain-containing protein</fullName>
    </recommendedName>
</protein>
<gene>
    <name evidence="5" type="ORF">BYL167_LOCUS10488</name>
    <name evidence="2" type="ORF">CJN711_LOCUS23394</name>
    <name evidence="6" type="ORF">GIL414_LOCUS12230</name>
    <name evidence="3" type="ORF">KQP761_LOCUS21816</name>
    <name evidence="4" type="ORF">MBJ925_LOCUS20791</name>
    <name evidence="7" type="ORF">SMN809_LOCUS14202</name>
</gene>
<dbReference type="Proteomes" id="UP000681967">
    <property type="component" value="Unassembled WGS sequence"/>
</dbReference>
<evidence type="ECO:0000259" key="1">
    <source>
        <dbReference type="Pfam" id="PF12146"/>
    </source>
</evidence>
<dbReference type="EMBL" id="CAJNOV010010881">
    <property type="protein sequence ID" value="CAF1427795.1"/>
    <property type="molecule type" value="Genomic_DNA"/>
</dbReference>
<comment type="caution">
    <text evidence="4">The sequence shown here is derived from an EMBL/GenBank/DDBJ whole genome shotgun (WGS) entry which is preliminary data.</text>
</comment>
<evidence type="ECO:0000313" key="6">
    <source>
        <dbReference type="EMBL" id="CAF4009594.1"/>
    </source>
</evidence>
<dbReference type="Proteomes" id="UP000681720">
    <property type="component" value="Unassembled WGS sequence"/>
</dbReference>
<dbReference type="EMBL" id="CAJOBJ010004734">
    <property type="protein sequence ID" value="CAF4009594.1"/>
    <property type="molecule type" value="Genomic_DNA"/>
</dbReference>
<evidence type="ECO:0000313" key="5">
    <source>
        <dbReference type="EMBL" id="CAF3940464.1"/>
    </source>
</evidence>
<evidence type="ECO:0000313" key="7">
    <source>
        <dbReference type="EMBL" id="CAF4042725.1"/>
    </source>
</evidence>
<reference evidence="4" key="1">
    <citation type="submission" date="2021-02" db="EMBL/GenBank/DDBJ databases">
        <authorList>
            <person name="Nowell W R."/>
        </authorList>
    </citation>
    <scope>NUCLEOTIDE SEQUENCE</scope>
</reference>
<dbReference type="Gene3D" id="3.40.50.1820">
    <property type="entry name" value="alpha/beta hydrolase"/>
    <property type="match status" value="1"/>
</dbReference>
<dbReference type="InterPro" id="IPR051044">
    <property type="entry name" value="MAG_DAG_Lipase"/>
</dbReference>
<dbReference type="Proteomes" id="UP000663834">
    <property type="component" value="Unassembled WGS sequence"/>
</dbReference>
<proteinExistence type="predicted"/>
<dbReference type="InterPro" id="IPR022742">
    <property type="entry name" value="Hydrolase_4"/>
</dbReference>
<accession>A0A816T2E3</accession>
<dbReference type="EMBL" id="CAJNRE010010579">
    <property type="protein sequence ID" value="CAF2092743.1"/>
    <property type="molecule type" value="Genomic_DNA"/>
</dbReference>
<evidence type="ECO:0000313" key="2">
    <source>
        <dbReference type="EMBL" id="CAF1427795.1"/>
    </source>
</evidence>
<dbReference type="Proteomes" id="UP000663824">
    <property type="component" value="Unassembled WGS sequence"/>
</dbReference>
<dbReference type="PANTHER" id="PTHR11614">
    <property type="entry name" value="PHOSPHOLIPASE-RELATED"/>
    <property type="match status" value="1"/>
</dbReference>
<dbReference type="OrthoDB" id="2498029at2759"/>
<dbReference type="Pfam" id="PF12146">
    <property type="entry name" value="Hydrolase_4"/>
    <property type="match status" value="1"/>
</dbReference>